<name>A0A175RJ12_9MICO</name>
<dbReference type="GO" id="GO:0030313">
    <property type="term" value="C:cell envelope"/>
    <property type="evidence" value="ECO:0007669"/>
    <property type="project" value="UniProtKB-SubCell"/>
</dbReference>
<dbReference type="AlphaFoldDB" id="A0A175RJ12"/>
<evidence type="ECO:0000256" key="3">
    <source>
        <dbReference type="ARBA" id="ARBA00022729"/>
    </source>
</evidence>
<dbReference type="STRING" id="33881.NS184_13335"/>
<dbReference type="CDD" id="cd01536">
    <property type="entry name" value="PBP1_ABC_sugar_binding-like"/>
    <property type="match status" value="1"/>
</dbReference>
<proteinExistence type="inferred from homology"/>
<protein>
    <submittedName>
        <fullName evidence="6">Sugar ABC transporter substrate-binding protein</fullName>
    </submittedName>
</protein>
<evidence type="ECO:0000313" key="6">
    <source>
        <dbReference type="EMBL" id="KTR03606.1"/>
    </source>
</evidence>
<comment type="similarity">
    <text evidence="2">Belongs to the bacterial solute-binding protein 2 family.</text>
</comment>
<evidence type="ECO:0000259" key="5">
    <source>
        <dbReference type="Pfam" id="PF13407"/>
    </source>
</evidence>
<dbReference type="InterPro" id="IPR028082">
    <property type="entry name" value="Peripla_BP_I"/>
</dbReference>
<dbReference type="GO" id="GO:0030246">
    <property type="term" value="F:carbohydrate binding"/>
    <property type="evidence" value="ECO:0007669"/>
    <property type="project" value="UniProtKB-ARBA"/>
</dbReference>
<dbReference type="Proteomes" id="UP000078252">
    <property type="component" value="Unassembled WGS sequence"/>
</dbReference>
<dbReference type="PANTHER" id="PTHR46847">
    <property type="entry name" value="D-ALLOSE-BINDING PERIPLASMIC PROTEIN-RELATED"/>
    <property type="match status" value="1"/>
</dbReference>
<sequence>MSSPAPTRTRSARPAILAAALSGVLLLSACSATSTASSGSADDSAGVTHATAQIKAASVDPEFTFEGKPFDLSGIAGKTIFNIPNSSAVPFIVSVDEAGEKLAEQYGAKWVEYTNQGTPTEQSAGIDQAISRKADIIVLAQGVNGELIVPALKRAKAAGIPVLISHTYQTGESLPSQLQPLVAAQVTAPFHEAAKLNADWAIKETKGKGDVLIITSSEVPPSDGIVKAMQEEFDQHCSGCKVKVTNVPVADWATKISSTVQSAIQSDPNLDYVLPIYDSMALFVEAGVTAAGKTGQVHTSSYNGTPAVMKILQQGNVMTMDIGENMEWLAYATIDQAGRVLTDTPIIEDGNEETPLKVFTKENVDEAGTPPAPSKGYGDAYKTGYEKIWGAAK</sequence>
<evidence type="ECO:0000256" key="4">
    <source>
        <dbReference type="SAM" id="SignalP"/>
    </source>
</evidence>
<comment type="subcellular location">
    <subcellularLocation>
        <location evidence="1">Cell envelope</location>
    </subcellularLocation>
</comment>
<feature type="domain" description="Periplasmic binding protein" evidence="5">
    <location>
        <begin position="83"/>
        <end position="342"/>
    </location>
</feature>
<dbReference type="EMBL" id="LDQC01000079">
    <property type="protein sequence ID" value="KTR03606.1"/>
    <property type="molecule type" value="Genomic_DNA"/>
</dbReference>
<dbReference type="Gene3D" id="3.40.50.2300">
    <property type="match status" value="2"/>
</dbReference>
<organism evidence="6 7">
    <name type="scientific">Curtobacterium luteum</name>
    <dbReference type="NCBI Taxonomy" id="33881"/>
    <lineage>
        <taxon>Bacteria</taxon>
        <taxon>Bacillati</taxon>
        <taxon>Actinomycetota</taxon>
        <taxon>Actinomycetes</taxon>
        <taxon>Micrococcales</taxon>
        <taxon>Microbacteriaceae</taxon>
        <taxon>Curtobacterium</taxon>
    </lineage>
</organism>
<dbReference type="OrthoDB" id="8287616at2"/>
<feature type="signal peptide" evidence="4">
    <location>
        <begin position="1"/>
        <end position="36"/>
    </location>
</feature>
<gene>
    <name evidence="6" type="ORF">NS184_13335</name>
</gene>
<evidence type="ECO:0000313" key="7">
    <source>
        <dbReference type="Proteomes" id="UP000078252"/>
    </source>
</evidence>
<comment type="caution">
    <text evidence="6">The sequence shown here is derived from an EMBL/GenBank/DDBJ whole genome shotgun (WGS) entry which is preliminary data.</text>
</comment>
<keyword evidence="3 4" id="KW-0732">Signal</keyword>
<reference evidence="6 7" key="1">
    <citation type="journal article" date="2016" name="Front. Microbiol.">
        <title>Genomic Resource of Rice Seed Associated Bacteria.</title>
        <authorList>
            <person name="Midha S."/>
            <person name="Bansal K."/>
            <person name="Sharma S."/>
            <person name="Kumar N."/>
            <person name="Patil P.P."/>
            <person name="Chaudhry V."/>
            <person name="Patil P.B."/>
        </authorList>
    </citation>
    <scope>NUCLEOTIDE SEQUENCE [LARGE SCALE GENOMIC DNA]</scope>
    <source>
        <strain evidence="6 7">NS184</strain>
    </source>
</reference>
<dbReference type="Pfam" id="PF13407">
    <property type="entry name" value="Peripla_BP_4"/>
    <property type="match status" value="1"/>
</dbReference>
<feature type="chain" id="PRO_5039090058" evidence="4">
    <location>
        <begin position="37"/>
        <end position="393"/>
    </location>
</feature>
<evidence type="ECO:0000256" key="1">
    <source>
        <dbReference type="ARBA" id="ARBA00004196"/>
    </source>
</evidence>
<dbReference type="PATRIC" id="fig|33881.3.peg.3080"/>
<accession>A0A175RJ12</accession>
<dbReference type="PANTHER" id="PTHR46847:SF1">
    <property type="entry name" value="D-ALLOSE-BINDING PERIPLASMIC PROTEIN-RELATED"/>
    <property type="match status" value="1"/>
</dbReference>
<dbReference type="SUPFAM" id="SSF53822">
    <property type="entry name" value="Periplasmic binding protein-like I"/>
    <property type="match status" value="1"/>
</dbReference>
<dbReference type="InterPro" id="IPR025997">
    <property type="entry name" value="SBP_2_dom"/>
</dbReference>
<evidence type="ECO:0000256" key="2">
    <source>
        <dbReference type="ARBA" id="ARBA00007639"/>
    </source>
</evidence>